<feature type="compositionally biased region" description="Basic and acidic residues" evidence="1">
    <location>
        <begin position="210"/>
        <end position="220"/>
    </location>
</feature>
<organism evidence="2 3">
    <name type="scientific">Rhodococcus antarcticus</name>
    <dbReference type="NCBI Taxonomy" id="2987751"/>
    <lineage>
        <taxon>Bacteria</taxon>
        <taxon>Bacillati</taxon>
        <taxon>Actinomycetota</taxon>
        <taxon>Actinomycetes</taxon>
        <taxon>Mycobacteriales</taxon>
        <taxon>Nocardiaceae</taxon>
        <taxon>Rhodococcus</taxon>
    </lineage>
</organism>
<dbReference type="InterPro" id="IPR024747">
    <property type="entry name" value="Pyridox_Oxase-rel"/>
</dbReference>
<feature type="region of interest" description="Disordered" evidence="1">
    <location>
        <begin position="201"/>
        <end position="231"/>
    </location>
</feature>
<keyword evidence="3" id="KW-1185">Reference proteome</keyword>
<sequence length="231" mass="24360">MTTARPPLSPTARTTIGRSRERAREDRTELHALLAGAVVAHLGVIVDDHPVVLPVALAVDPDGPDSAGSLYVHGSVAAGWLQRAAGAAVCVTVTEVDALVLARSGFHHSMNYRSAVVIGTARRVSDPVEVTRVLDLVVDHLVPGRAATLRPHTRRELAATALLAVPLLEASLKQRTGDPHDDDDDVAAGTWAGLLPLTRTIGSPVTAGDSHAEVPPDVRRRAGRRPTTSRS</sequence>
<reference evidence="2" key="1">
    <citation type="submission" date="2022-10" db="EMBL/GenBank/DDBJ databases">
        <title>Rhodococcus sp.75.</title>
        <authorList>
            <person name="Sun M."/>
        </authorList>
    </citation>
    <scope>NUCLEOTIDE SEQUENCE</scope>
    <source>
        <strain evidence="2">75</strain>
    </source>
</reference>
<protein>
    <submittedName>
        <fullName evidence="2">Pyridoxamine 5'-phosphate oxidase family protein</fullName>
    </submittedName>
</protein>
<dbReference type="Pfam" id="PF12900">
    <property type="entry name" value="Pyridox_ox_2"/>
    <property type="match status" value="1"/>
</dbReference>
<dbReference type="PANTHER" id="PTHR34071:SF2">
    <property type="entry name" value="FLAVIN-NUCLEOTIDE-BINDING PROTEIN"/>
    <property type="match status" value="1"/>
</dbReference>
<feature type="region of interest" description="Disordered" evidence="1">
    <location>
        <begin position="1"/>
        <end position="23"/>
    </location>
</feature>
<accession>A0ABY6P2B4</accession>
<gene>
    <name evidence="2" type="ORF">RHODO2019_02020</name>
</gene>
<name>A0ABY6P2B4_9NOCA</name>
<dbReference type="PANTHER" id="PTHR34071">
    <property type="entry name" value="5-NITROIMIDAZOLE ANTIBIOTICS RESISTANCE PROTEIN, NIMA-FAMILY-RELATED PROTEIN-RELATED"/>
    <property type="match status" value="1"/>
</dbReference>
<dbReference type="Gene3D" id="2.30.110.10">
    <property type="entry name" value="Electron Transport, Fmn-binding Protein, Chain A"/>
    <property type="match status" value="1"/>
</dbReference>
<dbReference type="EMBL" id="CP110615">
    <property type="protein sequence ID" value="UZJ25283.1"/>
    <property type="molecule type" value="Genomic_DNA"/>
</dbReference>
<evidence type="ECO:0000256" key="1">
    <source>
        <dbReference type="SAM" id="MobiDB-lite"/>
    </source>
</evidence>
<dbReference type="InterPro" id="IPR012349">
    <property type="entry name" value="Split_barrel_FMN-bd"/>
</dbReference>
<dbReference type="RefSeq" id="WP_265383389.1">
    <property type="nucleotide sequence ID" value="NZ_CP110615.1"/>
</dbReference>
<proteinExistence type="predicted"/>
<evidence type="ECO:0000313" key="2">
    <source>
        <dbReference type="EMBL" id="UZJ25283.1"/>
    </source>
</evidence>
<dbReference type="SUPFAM" id="SSF50475">
    <property type="entry name" value="FMN-binding split barrel"/>
    <property type="match status" value="1"/>
</dbReference>
<dbReference type="Proteomes" id="UP001164965">
    <property type="component" value="Chromosome"/>
</dbReference>
<evidence type="ECO:0000313" key="3">
    <source>
        <dbReference type="Proteomes" id="UP001164965"/>
    </source>
</evidence>